<proteinExistence type="predicted"/>
<protein>
    <submittedName>
        <fullName evidence="2">Uncharacterized protein</fullName>
    </submittedName>
</protein>
<dbReference type="EMBL" id="VSRR010103971">
    <property type="protein sequence ID" value="MPC95916.1"/>
    <property type="molecule type" value="Genomic_DNA"/>
</dbReference>
<gene>
    <name evidence="2" type="ORF">E2C01_091145</name>
</gene>
<evidence type="ECO:0000256" key="1">
    <source>
        <dbReference type="SAM" id="MobiDB-lite"/>
    </source>
</evidence>
<reference evidence="2 3" key="1">
    <citation type="submission" date="2019-05" db="EMBL/GenBank/DDBJ databases">
        <title>Another draft genome of Portunus trituberculatus and its Hox gene families provides insights of decapod evolution.</title>
        <authorList>
            <person name="Jeong J.-H."/>
            <person name="Song I."/>
            <person name="Kim S."/>
            <person name="Choi T."/>
            <person name="Kim D."/>
            <person name="Ryu S."/>
            <person name="Kim W."/>
        </authorList>
    </citation>
    <scope>NUCLEOTIDE SEQUENCE [LARGE SCALE GENOMIC DNA]</scope>
    <source>
        <tissue evidence="2">Muscle</tissue>
    </source>
</reference>
<dbReference type="Proteomes" id="UP000324222">
    <property type="component" value="Unassembled WGS sequence"/>
</dbReference>
<feature type="region of interest" description="Disordered" evidence="1">
    <location>
        <begin position="45"/>
        <end position="73"/>
    </location>
</feature>
<accession>A0A5B7JNL7</accession>
<organism evidence="2 3">
    <name type="scientific">Portunus trituberculatus</name>
    <name type="common">Swimming crab</name>
    <name type="synonym">Neptunus trituberculatus</name>
    <dbReference type="NCBI Taxonomy" id="210409"/>
    <lineage>
        <taxon>Eukaryota</taxon>
        <taxon>Metazoa</taxon>
        <taxon>Ecdysozoa</taxon>
        <taxon>Arthropoda</taxon>
        <taxon>Crustacea</taxon>
        <taxon>Multicrustacea</taxon>
        <taxon>Malacostraca</taxon>
        <taxon>Eumalacostraca</taxon>
        <taxon>Eucarida</taxon>
        <taxon>Decapoda</taxon>
        <taxon>Pleocyemata</taxon>
        <taxon>Brachyura</taxon>
        <taxon>Eubrachyura</taxon>
        <taxon>Portunoidea</taxon>
        <taxon>Portunidae</taxon>
        <taxon>Portuninae</taxon>
        <taxon>Portunus</taxon>
    </lineage>
</organism>
<comment type="caution">
    <text evidence="2">The sequence shown here is derived from an EMBL/GenBank/DDBJ whole genome shotgun (WGS) entry which is preliminary data.</text>
</comment>
<evidence type="ECO:0000313" key="2">
    <source>
        <dbReference type="EMBL" id="MPC95916.1"/>
    </source>
</evidence>
<evidence type="ECO:0000313" key="3">
    <source>
        <dbReference type="Proteomes" id="UP000324222"/>
    </source>
</evidence>
<name>A0A5B7JNL7_PORTR</name>
<dbReference type="AlphaFoldDB" id="A0A5B7JNL7"/>
<keyword evidence="3" id="KW-1185">Reference proteome</keyword>
<sequence>MFSSPPGHQMLKGGFFSLTTFPPAVLERPMHLLLDLEHSATLKVSRLKESRKSPKNPQREKNSHDIGRPRRIR</sequence>